<dbReference type="InterPro" id="IPR000195">
    <property type="entry name" value="Rab-GAP-TBC_dom"/>
</dbReference>
<proteinExistence type="predicted"/>
<dbReference type="InterPro" id="IPR042507">
    <property type="entry name" value="TBC1D19"/>
</dbReference>
<dbReference type="OrthoDB" id="10249775at2759"/>
<dbReference type="Proteomes" id="UP000515908">
    <property type="component" value="Chromosome 23"/>
</dbReference>
<dbReference type="PANTHER" id="PTHR16110">
    <property type="entry name" value="TBC1 DOMAIN FAMILY MEMBER 19"/>
    <property type="match status" value="1"/>
</dbReference>
<feature type="domain" description="Rab-GAP TBC" evidence="1">
    <location>
        <begin position="320"/>
        <end position="436"/>
    </location>
</feature>
<dbReference type="Pfam" id="PF00566">
    <property type="entry name" value="RabGAP-TBC"/>
    <property type="match status" value="1"/>
</dbReference>
<protein>
    <submittedName>
        <fullName evidence="2">Rab-GTPase-TBC domain containing protein, putative</fullName>
    </submittedName>
</protein>
<name>A0A7G2CS16_9TRYP</name>
<reference evidence="2 3" key="1">
    <citation type="submission" date="2020-08" db="EMBL/GenBank/DDBJ databases">
        <authorList>
            <person name="Newling K."/>
            <person name="Davey J."/>
            <person name="Forrester S."/>
        </authorList>
    </citation>
    <scope>NUCLEOTIDE SEQUENCE [LARGE SCALE GENOMIC DNA]</scope>
    <source>
        <strain evidence="3">Crithidia deanei Carvalho (ATCC PRA-265)</strain>
    </source>
</reference>
<dbReference type="PANTHER" id="PTHR16110:SF1">
    <property type="entry name" value="TBC1 DOMAIN FAMILY MEMBER 19"/>
    <property type="match status" value="1"/>
</dbReference>
<gene>
    <name evidence="2" type="ORF">ADEAN_000950600</name>
</gene>
<keyword evidence="3" id="KW-1185">Reference proteome</keyword>
<accession>A0A7G2CS16</accession>
<sequence length="521" mass="58455">MENTFSVKVWHETLAASREKWQKLVSATFDKYKSELIKGPHRGEDSADSKCGLPSTADLYDCLLEGVNADSTAEILQKYNQSHLIAGIEKTGLLTNFKPHVHIFSYYHNLVPSMKQLRRYFEDLAPEKLSCSSYDHLGASLEQFETQMDYFLRAGESVLSLRNNLLEGVHPSLRRLVYARALQIPLSVTDGTPLIPAQGDITNNHFSTASLAAYLSFATRYSRDKVHRRHQHHYSSSHHELNAKTLQRLVVNDVVEYIGDSDKYFVYEDEVKVLLQAMVADKSVPDSKIRDTLTQLGRPKDSLDSYAVYLLGREGDLIHQRAPPCGYIPVAGSSMTCGPLGNITGDTVEQYELLTAMNAQLWFRLQGPTPELLQCCIMFEEIIIQTALPASLHMRRTLKVSPLHLALEWFATGFAELLDPSELLSLWDIVLAYHVQEMSERCCLSQTVGLISLTDDDEGTSSTPCALWVLSLLAAAVFTFRAPIIEKCTTKAEIKSLFATGSQLLVRPLLQYLLFGCELEQ</sequence>
<dbReference type="InterPro" id="IPR035969">
    <property type="entry name" value="Rab-GAP_TBC_sf"/>
</dbReference>
<dbReference type="SUPFAM" id="SSF47923">
    <property type="entry name" value="Ypt/Rab-GAP domain of gyp1p"/>
    <property type="match status" value="1"/>
</dbReference>
<evidence type="ECO:0000313" key="3">
    <source>
        <dbReference type="Proteomes" id="UP000515908"/>
    </source>
</evidence>
<organism evidence="2 3">
    <name type="scientific">Angomonas deanei</name>
    <dbReference type="NCBI Taxonomy" id="59799"/>
    <lineage>
        <taxon>Eukaryota</taxon>
        <taxon>Discoba</taxon>
        <taxon>Euglenozoa</taxon>
        <taxon>Kinetoplastea</taxon>
        <taxon>Metakinetoplastina</taxon>
        <taxon>Trypanosomatida</taxon>
        <taxon>Trypanosomatidae</taxon>
        <taxon>Strigomonadinae</taxon>
        <taxon>Angomonas</taxon>
    </lineage>
</organism>
<dbReference type="EMBL" id="LR877167">
    <property type="protein sequence ID" value="CAD2221967.1"/>
    <property type="molecule type" value="Genomic_DNA"/>
</dbReference>
<dbReference type="VEuPathDB" id="TriTrypDB:ADEAN_000950600"/>
<dbReference type="Gene3D" id="1.10.472.80">
    <property type="entry name" value="Ypt/Rab-GAP domain of gyp1p, domain 3"/>
    <property type="match status" value="1"/>
</dbReference>
<evidence type="ECO:0000313" key="2">
    <source>
        <dbReference type="EMBL" id="CAD2221967.1"/>
    </source>
</evidence>
<dbReference type="AlphaFoldDB" id="A0A7G2CS16"/>
<evidence type="ECO:0000259" key="1">
    <source>
        <dbReference type="Pfam" id="PF00566"/>
    </source>
</evidence>